<dbReference type="InterPro" id="IPR007440">
    <property type="entry name" value="Chorismate--pyruvate_lyase"/>
</dbReference>
<feature type="binding site" evidence="5">
    <location>
        <position position="66"/>
    </location>
    <ligand>
        <name>substrate</name>
    </ligand>
</feature>
<accession>A0A1W9KZ33</accession>
<gene>
    <name evidence="5" type="primary">ubiC</name>
    <name evidence="6" type="ORF">BWK72_01800</name>
</gene>
<dbReference type="Proteomes" id="UP000192505">
    <property type="component" value="Unassembled WGS sequence"/>
</dbReference>
<protein>
    <recommendedName>
        <fullName evidence="5">Probable chorismate pyruvate-lyase</fullName>
        <shortName evidence="5">CL</shortName>
        <shortName evidence="5">CPL</shortName>
        <ecNumber evidence="5">4.1.3.40</ecNumber>
    </recommendedName>
</protein>
<dbReference type="GO" id="GO:0008813">
    <property type="term" value="F:chorismate lyase activity"/>
    <property type="evidence" value="ECO:0007669"/>
    <property type="project" value="UniProtKB-UniRule"/>
</dbReference>
<dbReference type="EC" id="4.1.3.40" evidence="5"/>
<keyword evidence="3 5" id="KW-0456">Lyase</keyword>
<comment type="pathway">
    <text evidence="5">Cofactor biosynthesis; ubiquinone biosynthesis.</text>
</comment>
<dbReference type="UniPathway" id="UPA00232"/>
<evidence type="ECO:0000256" key="4">
    <source>
        <dbReference type="ARBA" id="ARBA00023317"/>
    </source>
</evidence>
<reference evidence="6 7" key="1">
    <citation type="submission" date="2017-01" db="EMBL/GenBank/DDBJ databases">
        <title>Novel large sulfur bacteria in the metagenomes of groundwater-fed chemosynthetic microbial mats in the Lake Huron basin.</title>
        <authorList>
            <person name="Sharrar A.M."/>
            <person name="Flood B.E."/>
            <person name="Bailey J.V."/>
            <person name="Jones D.S."/>
            <person name="Biddanda B."/>
            <person name="Ruberg S.A."/>
            <person name="Marcus D.N."/>
            <person name="Dick G.J."/>
        </authorList>
    </citation>
    <scope>NUCLEOTIDE SEQUENCE [LARGE SCALE GENOMIC DNA]</scope>
    <source>
        <strain evidence="6">A7</strain>
    </source>
</reference>
<dbReference type="GO" id="GO:0006744">
    <property type="term" value="P:ubiquinone biosynthetic process"/>
    <property type="evidence" value="ECO:0007669"/>
    <property type="project" value="UniProtKB-UniRule"/>
</dbReference>
<name>A0A1W9KZ33_9BURK</name>
<comment type="similarity">
    <text evidence="5">Belongs to the UbiC family.</text>
</comment>
<proteinExistence type="inferred from homology"/>
<comment type="catalytic activity">
    <reaction evidence="5">
        <text>chorismate = 4-hydroxybenzoate + pyruvate</text>
        <dbReference type="Rhea" id="RHEA:16505"/>
        <dbReference type="ChEBI" id="CHEBI:15361"/>
        <dbReference type="ChEBI" id="CHEBI:17879"/>
        <dbReference type="ChEBI" id="CHEBI:29748"/>
        <dbReference type="EC" id="4.1.3.40"/>
    </reaction>
</comment>
<dbReference type="PANTHER" id="PTHR38683">
    <property type="entry name" value="CHORISMATE PYRUVATE-LYASE"/>
    <property type="match status" value="1"/>
</dbReference>
<keyword evidence="1 5" id="KW-0963">Cytoplasm</keyword>
<evidence type="ECO:0000256" key="1">
    <source>
        <dbReference type="ARBA" id="ARBA00022490"/>
    </source>
</evidence>
<dbReference type="HAMAP" id="MF_01632">
    <property type="entry name" value="UbiC"/>
    <property type="match status" value="1"/>
</dbReference>
<comment type="function">
    <text evidence="5">Removes the pyruvyl group from chorismate, with concomitant aromatization of the ring, to provide 4-hydroxybenzoate (4HB) for the ubiquinone pathway.</text>
</comment>
<organism evidence="6 7">
    <name type="scientific">Rhodoferax ferrireducens</name>
    <dbReference type="NCBI Taxonomy" id="192843"/>
    <lineage>
        <taxon>Bacteria</taxon>
        <taxon>Pseudomonadati</taxon>
        <taxon>Pseudomonadota</taxon>
        <taxon>Betaproteobacteria</taxon>
        <taxon>Burkholderiales</taxon>
        <taxon>Comamonadaceae</taxon>
        <taxon>Rhodoferax</taxon>
    </lineage>
</organism>
<feature type="binding site" evidence="5">
    <location>
        <position position="178"/>
    </location>
    <ligand>
        <name>substrate</name>
    </ligand>
</feature>
<evidence type="ECO:0000256" key="5">
    <source>
        <dbReference type="HAMAP-Rule" id="MF_01632"/>
    </source>
</evidence>
<dbReference type="Gene3D" id="3.40.1410.10">
    <property type="entry name" value="Chorismate lyase-like"/>
    <property type="match status" value="1"/>
</dbReference>
<keyword evidence="2 5" id="KW-0831">Ubiquinone biosynthesis</keyword>
<dbReference type="SUPFAM" id="SSF64288">
    <property type="entry name" value="Chorismate lyase-like"/>
    <property type="match status" value="1"/>
</dbReference>
<comment type="subcellular location">
    <subcellularLocation>
        <location evidence="5">Cytoplasm</location>
    </subcellularLocation>
</comment>
<dbReference type="GO" id="GO:0005829">
    <property type="term" value="C:cytosol"/>
    <property type="evidence" value="ECO:0007669"/>
    <property type="project" value="TreeGrafter"/>
</dbReference>
<keyword evidence="4 5" id="KW-0670">Pyruvate</keyword>
<dbReference type="PANTHER" id="PTHR38683:SF1">
    <property type="entry name" value="CHORISMATE PYRUVATE-LYASE"/>
    <property type="match status" value="1"/>
</dbReference>
<dbReference type="GO" id="GO:0042866">
    <property type="term" value="P:pyruvate biosynthetic process"/>
    <property type="evidence" value="ECO:0007669"/>
    <property type="project" value="UniProtKB-UniRule"/>
</dbReference>
<dbReference type="AlphaFoldDB" id="A0A1W9KZ33"/>
<evidence type="ECO:0000313" key="6">
    <source>
        <dbReference type="EMBL" id="OQW89994.1"/>
    </source>
</evidence>
<sequence length="203" mass="22626">MMRWTEHNFARGDLGRWLQATGSLSARLAATGEVFSVQVIRQGRQPLTHSEAQALGLKGRGIGHAREVLLKVDGKPVVFARSVTAQPDSLGAWRAVRGLGSRPLADVLFRRSGITRQPLQYRQVKPGTALRQQVGRSWRRVPGAAPATERLPHMALPRSLPARRSVFMRQGAPLLVMEVFIAPRADWRWPCQSLRAAHQRKLP</sequence>
<comment type="caution">
    <text evidence="5">Lacks conserved residue(s) required for the propagation of feature annotation.</text>
</comment>
<evidence type="ECO:0000313" key="7">
    <source>
        <dbReference type="Proteomes" id="UP000192505"/>
    </source>
</evidence>
<evidence type="ECO:0000256" key="2">
    <source>
        <dbReference type="ARBA" id="ARBA00022688"/>
    </source>
</evidence>
<comment type="caution">
    <text evidence="6">The sequence shown here is derived from an EMBL/GenBank/DDBJ whole genome shotgun (WGS) entry which is preliminary data.</text>
</comment>
<dbReference type="Pfam" id="PF04345">
    <property type="entry name" value="Chor_lyase"/>
    <property type="match status" value="1"/>
</dbReference>
<dbReference type="InterPro" id="IPR028978">
    <property type="entry name" value="Chorismate_lyase_/UTRA_dom_sf"/>
</dbReference>
<feature type="binding site" evidence="5">
    <location>
        <position position="104"/>
    </location>
    <ligand>
        <name>substrate</name>
    </ligand>
</feature>
<evidence type="ECO:0000256" key="3">
    <source>
        <dbReference type="ARBA" id="ARBA00023239"/>
    </source>
</evidence>
<dbReference type="EMBL" id="MTEI01000001">
    <property type="protein sequence ID" value="OQW89994.1"/>
    <property type="molecule type" value="Genomic_DNA"/>
</dbReference>